<proteinExistence type="predicted"/>
<dbReference type="EMBL" id="LT629734">
    <property type="protein sequence ID" value="SDR94172.1"/>
    <property type="molecule type" value="Genomic_DNA"/>
</dbReference>
<evidence type="ECO:0000313" key="2">
    <source>
        <dbReference type="EMBL" id="SDR94172.1"/>
    </source>
</evidence>
<evidence type="ECO:0000256" key="1">
    <source>
        <dbReference type="SAM" id="MobiDB-lite"/>
    </source>
</evidence>
<name>A0A1H1N5A3_9MICO</name>
<protein>
    <submittedName>
        <fullName evidence="2">Predicted dithiol-disulfide oxidoreductase, DUF899 family</fullName>
    </submittedName>
</protein>
<evidence type="ECO:0000313" key="3">
    <source>
        <dbReference type="Proteomes" id="UP000199649"/>
    </source>
</evidence>
<accession>A0A1H1N5A3</accession>
<keyword evidence="3" id="KW-1185">Reference proteome</keyword>
<dbReference type="Proteomes" id="UP000199649">
    <property type="component" value="Chromosome I"/>
</dbReference>
<dbReference type="Pfam" id="PF05988">
    <property type="entry name" value="DUF899"/>
    <property type="match status" value="1"/>
</dbReference>
<sequence length="263" mass="29099">MREAAWSEGFPCDVNGVNIGRMTLIDETAPAPDVVDREAWRAARLALLDREKAHTREGDAIAAARRRLPMTEVPNVALVGEQGETPLLGLFDGRPQLVLYKHMWHDGQTIEAQCEGCTATIWDFHDASYPNARGISFAVLSKGPWEELEPFRAFMGYTHPWFSNRAVDDPLLGPATEGAYVSLLRRGDRVFATNWITGRGVEAMMSSMAIADMTAYGRQEAWEDSPAGWPQSPTFSAWRTAGRPTPQWSRPGATPVDAAAHHH</sequence>
<feature type="region of interest" description="Disordered" evidence="1">
    <location>
        <begin position="222"/>
        <end position="263"/>
    </location>
</feature>
<dbReference type="InterPro" id="IPR010296">
    <property type="entry name" value="DUF899_thioredox"/>
</dbReference>
<gene>
    <name evidence="2" type="ORF">SAMN04489719_1176</name>
</gene>
<reference evidence="3" key="1">
    <citation type="submission" date="2016-10" db="EMBL/GenBank/DDBJ databases">
        <authorList>
            <person name="Varghese N."/>
            <person name="Submissions S."/>
        </authorList>
    </citation>
    <scope>NUCLEOTIDE SEQUENCE [LARGE SCALE GENOMIC DNA]</scope>
    <source>
        <strain evidence="3">DSM 22965</strain>
    </source>
</reference>
<dbReference type="AlphaFoldDB" id="A0A1H1N5A3"/>
<dbReference type="STRING" id="684552.SAMN04489719_1176"/>
<organism evidence="2 3">
    <name type="scientific">Agrococcus carbonis</name>
    <dbReference type="NCBI Taxonomy" id="684552"/>
    <lineage>
        <taxon>Bacteria</taxon>
        <taxon>Bacillati</taxon>
        <taxon>Actinomycetota</taxon>
        <taxon>Actinomycetes</taxon>
        <taxon>Micrococcales</taxon>
        <taxon>Microbacteriaceae</taxon>
        <taxon>Agrococcus</taxon>
    </lineage>
</organism>